<dbReference type="GO" id="GO:0005681">
    <property type="term" value="C:spliceosomal complex"/>
    <property type="evidence" value="ECO:0007669"/>
    <property type="project" value="UniProtKB-KW"/>
</dbReference>
<dbReference type="SUPFAM" id="SSF54928">
    <property type="entry name" value="RNA-binding domain, RBD"/>
    <property type="match status" value="1"/>
</dbReference>
<protein>
    <recommendedName>
        <fullName evidence="12">RRM domain-containing protein</fullName>
    </recommendedName>
</protein>
<evidence type="ECO:0000256" key="9">
    <source>
        <dbReference type="ARBA" id="ARBA00023274"/>
    </source>
</evidence>
<evidence type="ECO:0000259" key="12">
    <source>
        <dbReference type="PROSITE" id="PS50102"/>
    </source>
</evidence>
<evidence type="ECO:0000256" key="8">
    <source>
        <dbReference type="ARBA" id="ARBA00023242"/>
    </source>
</evidence>
<evidence type="ECO:0000256" key="5">
    <source>
        <dbReference type="ARBA" id="ARBA00022737"/>
    </source>
</evidence>
<evidence type="ECO:0000256" key="1">
    <source>
        <dbReference type="ARBA" id="ARBA00004123"/>
    </source>
</evidence>
<dbReference type="GO" id="GO:0030532">
    <property type="term" value="C:small nuclear ribonucleoprotein complex"/>
    <property type="evidence" value="ECO:0007669"/>
    <property type="project" value="UniProtKB-ARBA"/>
</dbReference>
<feature type="domain" description="RRM" evidence="12">
    <location>
        <begin position="8"/>
        <end position="87"/>
    </location>
</feature>
<accession>A0A7S0IPA8</accession>
<name>A0A7S0IPA8_9EUKA</name>
<dbReference type="FunFam" id="3.30.70.330:FF:000029">
    <property type="entry name" value="U2 small nuclear ribonucleoprotein B"/>
    <property type="match status" value="1"/>
</dbReference>
<dbReference type="GO" id="GO:0006397">
    <property type="term" value="P:mRNA processing"/>
    <property type="evidence" value="ECO:0007669"/>
    <property type="project" value="UniProtKB-KW"/>
</dbReference>
<reference evidence="13" key="1">
    <citation type="submission" date="2021-01" db="EMBL/GenBank/DDBJ databases">
        <authorList>
            <person name="Corre E."/>
            <person name="Pelletier E."/>
            <person name="Niang G."/>
            <person name="Scheremetjew M."/>
            <person name="Finn R."/>
            <person name="Kale V."/>
            <person name="Holt S."/>
            <person name="Cochrane G."/>
            <person name="Meng A."/>
            <person name="Brown T."/>
            <person name="Cohen L."/>
        </authorList>
    </citation>
    <scope>NUCLEOTIDE SEQUENCE</scope>
    <source>
        <strain evidence="13">RCC1130</strain>
    </source>
</reference>
<dbReference type="PROSITE" id="PS50102">
    <property type="entry name" value="RRM"/>
    <property type="match status" value="2"/>
</dbReference>
<keyword evidence="4" id="KW-0747">Spliceosome</keyword>
<dbReference type="InterPro" id="IPR012677">
    <property type="entry name" value="Nucleotide-bd_a/b_plait_sf"/>
</dbReference>
<dbReference type="CDD" id="cd12246">
    <property type="entry name" value="RRM1_U1A_like"/>
    <property type="match status" value="1"/>
</dbReference>
<keyword evidence="5" id="KW-0677">Repeat</keyword>
<keyword evidence="3" id="KW-0507">mRNA processing</keyword>
<dbReference type="InterPro" id="IPR000504">
    <property type="entry name" value="RRM_dom"/>
</dbReference>
<keyword evidence="6 10" id="KW-0694">RNA-binding</keyword>
<dbReference type="EMBL" id="HBER01005654">
    <property type="protein sequence ID" value="CAD8527610.1"/>
    <property type="molecule type" value="Transcribed_RNA"/>
</dbReference>
<dbReference type="FunFam" id="3.30.70.330:FF:000039">
    <property type="entry name" value="U1 small nuclear ribonucleoprotein A"/>
    <property type="match status" value="1"/>
</dbReference>
<evidence type="ECO:0000313" key="13">
    <source>
        <dbReference type="EMBL" id="CAD8527610.1"/>
    </source>
</evidence>
<feature type="compositionally biased region" description="Pro residues" evidence="11">
    <location>
        <begin position="137"/>
        <end position="151"/>
    </location>
</feature>
<comment type="subcellular location">
    <subcellularLocation>
        <location evidence="1">Nucleus</location>
    </subcellularLocation>
</comment>
<dbReference type="CDD" id="cd12247">
    <property type="entry name" value="RRM2_U1A_like"/>
    <property type="match status" value="1"/>
</dbReference>
<evidence type="ECO:0000256" key="7">
    <source>
        <dbReference type="ARBA" id="ARBA00023187"/>
    </source>
</evidence>
<evidence type="ECO:0000256" key="4">
    <source>
        <dbReference type="ARBA" id="ARBA00022728"/>
    </source>
</evidence>
<dbReference type="GO" id="GO:0003723">
    <property type="term" value="F:RNA binding"/>
    <property type="evidence" value="ECO:0007669"/>
    <property type="project" value="UniProtKB-UniRule"/>
</dbReference>
<dbReference type="Pfam" id="PF00076">
    <property type="entry name" value="RRM_1"/>
    <property type="match status" value="2"/>
</dbReference>
<feature type="compositionally biased region" description="Basic and acidic residues" evidence="11">
    <location>
        <begin position="106"/>
        <end position="120"/>
    </location>
</feature>
<organism evidence="13">
    <name type="scientific">Calcidiscus leptoporus</name>
    <dbReference type="NCBI Taxonomy" id="127549"/>
    <lineage>
        <taxon>Eukaryota</taxon>
        <taxon>Haptista</taxon>
        <taxon>Haptophyta</taxon>
        <taxon>Prymnesiophyceae</taxon>
        <taxon>Coccolithales</taxon>
        <taxon>Calcidiscaceae</taxon>
        <taxon>Calcidiscus</taxon>
    </lineage>
</organism>
<keyword evidence="7" id="KW-0508">mRNA splicing</keyword>
<dbReference type="PANTHER" id="PTHR10501">
    <property type="entry name" value="U1 SMALL NUCLEAR RIBONUCLEOPROTEIN A/U2 SMALL NUCLEAR RIBONUCLEOPROTEIN B"/>
    <property type="match status" value="1"/>
</dbReference>
<proteinExistence type="inferred from homology"/>
<evidence type="ECO:0000256" key="11">
    <source>
        <dbReference type="SAM" id="MobiDB-lite"/>
    </source>
</evidence>
<sequence>MADVAPRETIYVNNLNEKVSKDELKKSLYAVFSQFGPILDIVALKNFRMRGQAFIVFRDITSATQAVRQMQGFPFYDKPMRLSYAKSKSDATRQLDGTYEEAAKAERAAKRKAEREEKKGGGVPKPKVVAAEEDEPVAPPPKEQPVAPPPTAVSEEPKPATVSAANLPNAILFIENLPDQVNEMMLSMLFQQFPGFKEVRLVPGKTGIAFVEFESEMQSGVAMNGLQNFKITPTNLMKITYAKR</sequence>
<evidence type="ECO:0000256" key="2">
    <source>
        <dbReference type="ARBA" id="ARBA00007243"/>
    </source>
</evidence>
<dbReference type="AlphaFoldDB" id="A0A7S0IPA8"/>
<evidence type="ECO:0000256" key="10">
    <source>
        <dbReference type="PROSITE-ProRule" id="PRU00176"/>
    </source>
</evidence>
<dbReference type="InterPro" id="IPR035979">
    <property type="entry name" value="RBD_domain_sf"/>
</dbReference>
<keyword evidence="8" id="KW-0539">Nucleus</keyword>
<evidence type="ECO:0000256" key="6">
    <source>
        <dbReference type="ARBA" id="ARBA00022884"/>
    </source>
</evidence>
<gene>
    <name evidence="13" type="ORF">CLEP1334_LOCUS2831</name>
</gene>
<feature type="region of interest" description="Disordered" evidence="11">
    <location>
        <begin position="106"/>
        <end position="159"/>
    </location>
</feature>
<dbReference type="GO" id="GO:0008380">
    <property type="term" value="P:RNA splicing"/>
    <property type="evidence" value="ECO:0007669"/>
    <property type="project" value="UniProtKB-KW"/>
</dbReference>
<evidence type="ECO:0000256" key="3">
    <source>
        <dbReference type="ARBA" id="ARBA00022664"/>
    </source>
</evidence>
<dbReference type="SMART" id="SM00360">
    <property type="entry name" value="RRM"/>
    <property type="match status" value="2"/>
</dbReference>
<keyword evidence="9" id="KW-0687">Ribonucleoprotein</keyword>
<feature type="domain" description="RRM" evidence="12">
    <location>
        <begin position="170"/>
        <end position="244"/>
    </location>
</feature>
<comment type="similarity">
    <text evidence="2">Belongs to the RRM U1 A/B'' family.</text>
</comment>
<dbReference type="Gene3D" id="3.30.70.330">
    <property type="match status" value="2"/>
</dbReference>